<proteinExistence type="predicted"/>
<protein>
    <submittedName>
        <fullName evidence="1">Uncharacterized protein</fullName>
    </submittedName>
</protein>
<name>C4GF64_9NEIS</name>
<dbReference type="STRING" id="629741.GCWU000324_00777"/>
<comment type="caution">
    <text evidence="1">The sequence shown here is derived from an EMBL/GenBank/DDBJ whole genome shotgun (WGS) entry which is preliminary data.</text>
</comment>
<dbReference type="EMBL" id="ACJW02000002">
    <property type="protein sequence ID" value="EEP68868.1"/>
    <property type="molecule type" value="Genomic_DNA"/>
</dbReference>
<evidence type="ECO:0000313" key="1">
    <source>
        <dbReference type="EMBL" id="EEP68868.1"/>
    </source>
</evidence>
<sequence length="62" mass="6876">MQARHNRRRHVAAAEKINRHAVAFHYLSKCYPSPLAIIRQPENGIATISPFSGCLNALALPP</sequence>
<dbReference type="Proteomes" id="UP000003009">
    <property type="component" value="Unassembled WGS sequence"/>
</dbReference>
<dbReference type="HOGENOM" id="CLU_2898220_0_0_4"/>
<gene>
    <name evidence="1" type="ORF">GCWU000324_00777</name>
</gene>
<keyword evidence="2" id="KW-1185">Reference proteome</keyword>
<accession>C4GF64</accession>
<dbReference type="AlphaFoldDB" id="C4GF64"/>
<evidence type="ECO:0000313" key="2">
    <source>
        <dbReference type="Proteomes" id="UP000003009"/>
    </source>
</evidence>
<reference evidence="1" key="1">
    <citation type="submission" date="2009-04" db="EMBL/GenBank/DDBJ databases">
        <authorList>
            <person name="Weinstock G."/>
            <person name="Sodergren E."/>
            <person name="Clifton S."/>
            <person name="Fulton L."/>
            <person name="Fulton B."/>
            <person name="Courtney L."/>
            <person name="Fronick C."/>
            <person name="Harrison M."/>
            <person name="Strong C."/>
            <person name="Farmer C."/>
            <person name="Delahaunty K."/>
            <person name="Markovic C."/>
            <person name="Hall O."/>
            <person name="Minx P."/>
            <person name="Tomlinson C."/>
            <person name="Mitreva M."/>
            <person name="Nelson J."/>
            <person name="Hou S."/>
            <person name="Wollam A."/>
            <person name="Pepin K.H."/>
            <person name="Johnson M."/>
            <person name="Bhonagiri V."/>
            <person name="Nash W.E."/>
            <person name="Warren W."/>
            <person name="Chinwalla A."/>
            <person name="Mardis E.R."/>
            <person name="Wilson R.K."/>
        </authorList>
    </citation>
    <scope>NUCLEOTIDE SEQUENCE [LARGE SCALE GENOMIC DNA]</scope>
    <source>
        <strain evidence="1">ATCC 51147</strain>
    </source>
</reference>
<organism evidence="1 2">
    <name type="scientific">Kingella oralis ATCC 51147</name>
    <dbReference type="NCBI Taxonomy" id="629741"/>
    <lineage>
        <taxon>Bacteria</taxon>
        <taxon>Pseudomonadati</taxon>
        <taxon>Pseudomonadota</taxon>
        <taxon>Betaproteobacteria</taxon>
        <taxon>Neisseriales</taxon>
        <taxon>Neisseriaceae</taxon>
        <taxon>Kingella</taxon>
    </lineage>
</organism>